<reference evidence="5" key="1">
    <citation type="submission" date="2014-11" db="EMBL/GenBank/DDBJ databases">
        <authorList>
            <person name="Otto D Thomas"/>
            <person name="Naeem Raeece"/>
        </authorList>
    </citation>
    <scope>NUCLEOTIDE SEQUENCE</scope>
</reference>
<dbReference type="PROSITE" id="PS50084">
    <property type="entry name" value="KH_TYPE_1"/>
    <property type="match status" value="2"/>
</dbReference>
<dbReference type="VEuPathDB" id="CryptoDB:Cvel_2001"/>
<name>A0A0G4I8L4_9ALVE</name>
<dbReference type="SMART" id="SM00322">
    <property type="entry name" value="KH"/>
    <property type="match status" value="2"/>
</dbReference>
<keyword evidence="2" id="KW-0694">RNA-binding</keyword>
<protein>
    <recommendedName>
        <fullName evidence="4">K Homology domain-containing protein</fullName>
    </recommendedName>
</protein>
<organism evidence="5">
    <name type="scientific">Chromera velia CCMP2878</name>
    <dbReference type="NCBI Taxonomy" id="1169474"/>
    <lineage>
        <taxon>Eukaryota</taxon>
        <taxon>Sar</taxon>
        <taxon>Alveolata</taxon>
        <taxon>Colpodellida</taxon>
        <taxon>Chromeraceae</taxon>
        <taxon>Chromera</taxon>
    </lineage>
</organism>
<evidence type="ECO:0000313" key="5">
    <source>
        <dbReference type="EMBL" id="CEM53480.1"/>
    </source>
</evidence>
<feature type="compositionally biased region" description="Pro residues" evidence="3">
    <location>
        <begin position="368"/>
        <end position="386"/>
    </location>
</feature>
<feature type="region of interest" description="Disordered" evidence="3">
    <location>
        <begin position="281"/>
        <end position="404"/>
    </location>
</feature>
<dbReference type="PANTHER" id="PTHR10288">
    <property type="entry name" value="KH DOMAIN CONTAINING RNA BINDING PROTEIN"/>
    <property type="match status" value="1"/>
</dbReference>
<feature type="compositionally biased region" description="Polar residues" evidence="3">
    <location>
        <begin position="152"/>
        <end position="186"/>
    </location>
</feature>
<evidence type="ECO:0000259" key="4">
    <source>
        <dbReference type="SMART" id="SM00322"/>
    </source>
</evidence>
<dbReference type="Pfam" id="PF00013">
    <property type="entry name" value="KH_1"/>
    <property type="match status" value="1"/>
</dbReference>
<dbReference type="EMBL" id="CDMZ01005699">
    <property type="protein sequence ID" value="CEM53480.1"/>
    <property type="molecule type" value="Genomic_DNA"/>
</dbReference>
<feature type="domain" description="K Homology" evidence="4">
    <location>
        <begin position="524"/>
        <end position="642"/>
    </location>
</feature>
<dbReference type="GO" id="GO:0003723">
    <property type="term" value="F:RNA binding"/>
    <property type="evidence" value="ECO:0007669"/>
    <property type="project" value="UniProtKB-UniRule"/>
</dbReference>
<dbReference type="InterPro" id="IPR004088">
    <property type="entry name" value="KH_dom_type_1"/>
</dbReference>
<accession>A0A0G4I8L4</accession>
<dbReference type="AlphaFoldDB" id="A0A0G4I8L4"/>
<feature type="region of interest" description="Disordered" evidence="3">
    <location>
        <begin position="152"/>
        <end position="196"/>
    </location>
</feature>
<evidence type="ECO:0000256" key="3">
    <source>
        <dbReference type="SAM" id="MobiDB-lite"/>
    </source>
</evidence>
<sequence>MAQSTVSVSVFFRESDTVGSVLPRISKYLARLEPVFERNGYAYGRFSEVFLEGSLDDLVGVLSALPGEGIPLCFLVDSRTTEDPFFVTQAQSFAYEISLSSKTVVREGRDNIPLRPVEVRGTADRVMVALNALSPLIFKERTAAPWGGSEWTPTGSGFPPQSTALTQDTYQNRPPSATAGTFNASSVARGGGVSTVDPTRVATAESQQAGGGHYAPPVSALPPPYEADMTPTYPTAQINRPYPATQMTPNYPSTTPIAPHYPNAAQAPTRLENIMRAFPPSVVEGGTSRPSRLAATATQGRNRLEAESRHVPLNSLSSFRDHSRAIPTTGPPPYSSNQLQVMNHTHAPQQTGLGTSSLSSSSAHVSHPYPPAYPPMPPSSNPPIPYPSASAQHAAAAAESLQPRTAVASHNPLAGHLHIPTGPQVVIPGEDGQTIQPAQDNGAEQEFKQTVTIASQFVPRLVGAGGACIAEFQQRSRATMVYGRTADSTGMKVLTITGTMAQVQKGVELVRNKLASWLARDLQGPVRRELYVPNLVISSVIGKGGWKIAEFQLLSGGAINIEPVGEPSHFPLAILCESLNLAQPAKRDEFSQDLQLLNGTVPPMGTPLSETMGQPVFCRRLTLYGTPENVERCVSNISEFVVESVHNVAIRIAGYP</sequence>
<dbReference type="InterPro" id="IPR036612">
    <property type="entry name" value="KH_dom_type_1_sf"/>
</dbReference>
<feature type="compositionally biased region" description="Polar residues" evidence="3">
    <location>
        <begin position="335"/>
        <end position="348"/>
    </location>
</feature>
<evidence type="ECO:0000256" key="1">
    <source>
        <dbReference type="ARBA" id="ARBA00022737"/>
    </source>
</evidence>
<proteinExistence type="predicted"/>
<feature type="compositionally biased region" description="Low complexity" evidence="3">
    <location>
        <begin position="387"/>
        <end position="400"/>
    </location>
</feature>
<dbReference type="Gene3D" id="3.30.1370.10">
    <property type="entry name" value="K Homology domain, type 1"/>
    <property type="match status" value="2"/>
</dbReference>
<feature type="compositionally biased region" description="Low complexity" evidence="3">
    <location>
        <begin position="349"/>
        <end position="362"/>
    </location>
</feature>
<dbReference type="SUPFAM" id="SSF54791">
    <property type="entry name" value="Eukaryotic type KH-domain (KH-domain type I)"/>
    <property type="match status" value="2"/>
</dbReference>
<feature type="domain" description="K Homology" evidence="4">
    <location>
        <begin position="445"/>
        <end position="515"/>
    </location>
</feature>
<evidence type="ECO:0000256" key="2">
    <source>
        <dbReference type="PROSITE-ProRule" id="PRU00117"/>
    </source>
</evidence>
<dbReference type="CDD" id="cd00105">
    <property type="entry name" value="KH-I"/>
    <property type="match status" value="1"/>
</dbReference>
<keyword evidence="1" id="KW-0677">Repeat</keyword>
<dbReference type="InterPro" id="IPR004087">
    <property type="entry name" value="KH_dom"/>
</dbReference>
<gene>
    <name evidence="5" type="ORF">Cvel_2001</name>
</gene>
<dbReference type="PhylomeDB" id="A0A0G4I8L4"/>